<feature type="transmembrane region" description="Helical" evidence="1">
    <location>
        <begin position="34"/>
        <end position="55"/>
    </location>
</feature>
<reference evidence="4" key="1">
    <citation type="submission" date="2016-11" db="EMBL/GenBank/DDBJ databases">
        <title>Trade-off between light-utilization and light-protection in marine flavobacteria.</title>
        <authorList>
            <person name="Kumagai Y."/>
            <person name="Yoshizawa S."/>
            <person name="Kogure K."/>
        </authorList>
    </citation>
    <scope>NUCLEOTIDE SEQUENCE [LARGE SCALE GENOMIC DNA]</scope>
    <source>
        <strain evidence="4">SG-18</strain>
    </source>
</reference>
<feature type="transmembrane region" description="Helical" evidence="1">
    <location>
        <begin position="12"/>
        <end position="28"/>
    </location>
</feature>
<accession>A0A2S7T6D0</accession>
<dbReference type="Proteomes" id="UP000239366">
    <property type="component" value="Unassembled WGS sequence"/>
</dbReference>
<keyword evidence="4" id="KW-1185">Reference proteome</keyword>
<feature type="domain" description="DUF58" evidence="2">
    <location>
        <begin position="202"/>
        <end position="369"/>
    </location>
</feature>
<dbReference type="RefSeq" id="WP_105001124.1">
    <property type="nucleotide sequence ID" value="NZ_MQVX01000001.1"/>
</dbReference>
<keyword evidence="3" id="KW-0131">Cell cycle</keyword>
<keyword evidence="1" id="KW-1133">Transmembrane helix</keyword>
<dbReference type="InterPro" id="IPR002881">
    <property type="entry name" value="DUF58"/>
</dbReference>
<comment type="caution">
    <text evidence="3">The sequence shown here is derived from an EMBL/GenBank/DDBJ whole genome shotgun (WGS) entry which is preliminary data.</text>
</comment>
<dbReference type="AlphaFoldDB" id="A0A2S7T6D0"/>
<keyword evidence="1" id="KW-0472">Membrane</keyword>
<evidence type="ECO:0000259" key="2">
    <source>
        <dbReference type="Pfam" id="PF01882"/>
    </source>
</evidence>
<keyword evidence="1" id="KW-0812">Transmembrane</keyword>
<organism evidence="3 4">
    <name type="scientific">Aureicoccus marinus</name>
    <dbReference type="NCBI Taxonomy" id="754435"/>
    <lineage>
        <taxon>Bacteria</taxon>
        <taxon>Pseudomonadati</taxon>
        <taxon>Bacteroidota</taxon>
        <taxon>Flavobacteriia</taxon>
        <taxon>Flavobacteriales</taxon>
        <taxon>Flavobacteriaceae</taxon>
        <taxon>Aureicoccus</taxon>
    </lineage>
</organism>
<evidence type="ECO:0000313" key="3">
    <source>
        <dbReference type="EMBL" id="PQJ15473.1"/>
    </source>
</evidence>
<keyword evidence="3" id="KW-0132">Cell division</keyword>
<evidence type="ECO:0000313" key="4">
    <source>
        <dbReference type="Proteomes" id="UP000239366"/>
    </source>
</evidence>
<proteinExistence type="predicted"/>
<protein>
    <submittedName>
        <fullName evidence="3">Cell division protein FtsB</fullName>
    </submittedName>
</protein>
<dbReference type="GO" id="GO:0051301">
    <property type="term" value="P:cell division"/>
    <property type="evidence" value="ECO:0007669"/>
    <property type="project" value="UniProtKB-KW"/>
</dbReference>
<dbReference type="EMBL" id="MQVX01000001">
    <property type="protein sequence ID" value="PQJ15473.1"/>
    <property type="molecule type" value="Genomic_DNA"/>
</dbReference>
<sequence>MIKALYLHPNFFKILAILAGGFVLSYWVDELYPICWLASTVLGALTFLEFLILFASKQGLSGERSGPAKLSNGDPNPLSIHLKSKYTFVTYLEIIDELPVQFQKRDFLHKLQLPPKSETEYVYSVRPVERGEYYFGNLNVYVSSALRLVRRRYRFEKDQMMPVYPSLIQMQKYDFLAISNKLTSLGLKRIRRIGHTQEFEQIKEYTKGDDVRTINWKATAKKNDLMVNQYQDEKSQPIYCLIDTGRVMKMPFEGLTLLDYAINTSLAFSNVALKKADKTGMLAFSKNINAFVPAAQKITHLNQILEKLYSIQTDFKDSNYGMLYAQVKRKINHRSLLLLFTNFEHISGLKRQLPYLRGLAKQHLLVVIFFENTEIEELVNQPAKTVQEIYHKTIAEKFQHEKQLMRKEMIKNGIQVVLTKPEELTINTINKYLEIKARGLL</sequence>
<evidence type="ECO:0000256" key="1">
    <source>
        <dbReference type="SAM" id="Phobius"/>
    </source>
</evidence>
<dbReference type="Pfam" id="PF01882">
    <property type="entry name" value="DUF58"/>
    <property type="match status" value="1"/>
</dbReference>
<dbReference type="PANTHER" id="PTHR33608:SF3">
    <property type="entry name" value="SLR2013 PROTEIN"/>
    <property type="match status" value="1"/>
</dbReference>
<gene>
    <name evidence="3" type="ORF">BST99_06730</name>
</gene>
<dbReference type="PANTHER" id="PTHR33608">
    <property type="entry name" value="BLL2464 PROTEIN"/>
    <property type="match status" value="1"/>
</dbReference>
<dbReference type="OrthoDB" id="845740at2"/>
<name>A0A2S7T6D0_9FLAO</name>